<dbReference type="AlphaFoldDB" id="W1J076"/>
<accession>W1J076</accession>
<dbReference type="EMBL" id="CBXF010000090">
    <property type="protein sequence ID" value="CDL83458.1"/>
    <property type="molecule type" value="Genomic_DNA"/>
</dbReference>
<reference evidence="1" key="1">
    <citation type="submission" date="2013-11" db="EMBL/GenBank/DDBJ databases">
        <title>Draft genome sequence and annotation of the entomopathogenic bacteria, Xenorhabdus cabanillasi strain JM26 and Xenorhabdus szentirmai strain DSM 16338.</title>
        <authorList>
            <person name="Gualtieri M."/>
            <person name="Ogier J.C."/>
            <person name="Pages S."/>
            <person name="Givaudan A."/>
            <person name="Gaudriault S."/>
        </authorList>
    </citation>
    <scope>NUCLEOTIDE SEQUENCE [LARGE SCALE GENOMIC DNA]</scope>
    <source>
        <strain evidence="1">DSM 16338</strain>
    </source>
</reference>
<evidence type="ECO:0000313" key="2">
    <source>
        <dbReference type="Proteomes" id="UP000019202"/>
    </source>
</evidence>
<proteinExistence type="predicted"/>
<keyword evidence="2" id="KW-1185">Reference proteome</keyword>
<protein>
    <submittedName>
        <fullName evidence="1">Uncharacterized protein</fullName>
    </submittedName>
</protein>
<dbReference type="Proteomes" id="UP000019202">
    <property type="component" value="Unassembled WGS sequence"/>
</dbReference>
<sequence length="77" mass="8949">MISQADHQVFCYFHDNSYIPEGKPREGKFFYSQKMRLIVTEFYVPVPSDGKIYPQFIVEILIYCGVKIPMTCSCSLT</sequence>
<organism evidence="1 2">
    <name type="scientific">Xenorhabdus szentirmaii DSM 16338</name>
    <dbReference type="NCBI Taxonomy" id="1427518"/>
    <lineage>
        <taxon>Bacteria</taxon>
        <taxon>Pseudomonadati</taxon>
        <taxon>Pseudomonadota</taxon>
        <taxon>Gammaproteobacteria</taxon>
        <taxon>Enterobacterales</taxon>
        <taxon>Morganellaceae</taxon>
        <taxon>Xenorhabdus</taxon>
    </lineage>
</organism>
<gene>
    <name evidence="1" type="ORF">XSR1_310013</name>
</gene>
<comment type="caution">
    <text evidence="1">The sequence shown here is derived from an EMBL/GenBank/DDBJ whole genome shotgun (WGS) entry which is preliminary data.</text>
</comment>
<name>W1J076_9GAMM</name>
<evidence type="ECO:0000313" key="1">
    <source>
        <dbReference type="EMBL" id="CDL83458.1"/>
    </source>
</evidence>